<dbReference type="PROSITE" id="PS51257">
    <property type="entry name" value="PROKAR_LIPOPROTEIN"/>
    <property type="match status" value="1"/>
</dbReference>
<evidence type="ECO:0000313" key="2">
    <source>
        <dbReference type="Proteomes" id="UP000252585"/>
    </source>
</evidence>
<protein>
    <submittedName>
        <fullName evidence="1">Uncharacterized protein</fullName>
    </submittedName>
</protein>
<dbReference type="AlphaFoldDB" id="A0A368YAL9"/>
<gene>
    <name evidence="1" type="ORF">DFR57_101162</name>
</gene>
<dbReference type="RefSeq" id="WP_114351234.1">
    <property type="nucleotide sequence ID" value="NZ_QPJJ01000001.1"/>
</dbReference>
<dbReference type="OrthoDB" id="2360543at2"/>
<name>A0A368YAL9_9BACI</name>
<comment type="caution">
    <text evidence="1">The sequence shown here is derived from an EMBL/GenBank/DDBJ whole genome shotgun (WGS) entry which is preliminary data.</text>
</comment>
<dbReference type="EMBL" id="QPJJ01000001">
    <property type="protein sequence ID" value="RCW77293.1"/>
    <property type="molecule type" value="Genomic_DNA"/>
</dbReference>
<sequence>MKKLWICVICFSFLIGCSFEIGGTTEKEQSTPEIEKDWSEINLYDWERQEIRLSEEAFLNYLAWVPSNFEISEIKMVDATTIEAKIQEPQDEAAEMLEATELEAENYDEMVAMLIEPHLRQAYKASTFYQDQQEPTFRFLNQKDEVVIAFEKDQEERQKVEEAIEEENRTDLGNYGLGDTVEFKNEIITFTGASTIARRLEDEIYSPIHVVRVGVSYENLATYRSFAAASRFEIKDHRGKELDLYDLDNQMSQLVNNESEIHEPIYFVASGYAPYKLTFRTDTEKATWLIYNDEVGIAGN</sequence>
<keyword evidence="2" id="KW-1185">Reference proteome</keyword>
<dbReference type="Proteomes" id="UP000252585">
    <property type="component" value="Unassembled WGS sequence"/>
</dbReference>
<organism evidence="1 2">
    <name type="scientific">Saliterribacillus persicus</name>
    <dbReference type="NCBI Taxonomy" id="930114"/>
    <lineage>
        <taxon>Bacteria</taxon>
        <taxon>Bacillati</taxon>
        <taxon>Bacillota</taxon>
        <taxon>Bacilli</taxon>
        <taxon>Bacillales</taxon>
        <taxon>Bacillaceae</taxon>
        <taxon>Saliterribacillus</taxon>
    </lineage>
</organism>
<proteinExistence type="predicted"/>
<evidence type="ECO:0000313" key="1">
    <source>
        <dbReference type="EMBL" id="RCW77293.1"/>
    </source>
</evidence>
<reference evidence="1 2" key="1">
    <citation type="submission" date="2018-07" db="EMBL/GenBank/DDBJ databases">
        <title>Genomic Encyclopedia of Type Strains, Phase IV (KMG-IV): sequencing the most valuable type-strain genomes for metagenomic binning, comparative biology and taxonomic classification.</title>
        <authorList>
            <person name="Goeker M."/>
        </authorList>
    </citation>
    <scope>NUCLEOTIDE SEQUENCE [LARGE SCALE GENOMIC DNA]</scope>
    <source>
        <strain evidence="1 2">DSM 27696</strain>
    </source>
</reference>
<accession>A0A368YAL9</accession>